<feature type="region of interest" description="Disordered" evidence="1">
    <location>
        <begin position="74"/>
        <end position="102"/>
    </location>
</feature>
<reference evidence="2" key="1">
    <citation type="journal article" date="2014" name="Front. Microbiol.">
        <title>High frequency of phylogenetically diverse reductive dehalogenase-homologous genes in deep subseafloor sedimentary metagenomes.</title>
        <authorList>
            <person name="Kawai M."/>
            <person name="Futagami T."/>
            <person name="Toyoda A."/>
            <person name="Takaki Y."/>
            <person name="Nishi S."/>
            <person name="Hori S."/>
            <person name="Arai W."/>
            <person name="Tsubouchi T."/>
            <person name="Morono Y."/>
            <person name="Uchiyama I."/>
            <person name="Ito T."/>
            <person name="Fujiyama A."/>
            <person name="Inagaki F."/>
            <person name="Takami H."/>
        </authorList>
    </citation>
    <scope>NUCLEOTIDE SEQUENCE</scope>
    <source>
        <strain evidence="2">Expedition CK06-06</strain>
    </source>
</reference>
<gene>
    <name evidence="2" type="ORF">S01H1_71944</name>
</gene>
<dbReference type="AlphaFoldDB" id="X0X6V8"/>
<feature type="non-terminal residue" evidence="2">
    <location>
        <position position="128"/>
    </location>
</feature>
<name>X0X6V8_9ZZZZ</name>
<proteinExistence type="predicted"/>
<protein>
    <submittedName>
        <fullName evidence="2">Uncharacterized protein</fullName>
    </submittedName>
</protein>
<comment type="caution">
    <text evidence="2">The sequence shown here is derived from an EMBL/GenBank/DDBJ whole genome shotgun (WGS) entry which is preliminary data.</text>
</comment>
<evidence type="ECO:0000313" key="2">
    <source>
        <dbReference type="EMBL" id="GAG31127.1"/>
    </source>
</evidence>
<accession>X0X6V8</accession>
<feature type="compositionally biased region" description="Basic and acidic residues" evidence="1">
    <location>
        <begin position="83"/>
        <end position="94"/>
    </location>
</feature>
<organism evidence="2">
    <name type="scientific">marine sediment metagenome</name>
    <dbReference type="NCBI Taxonomy" id="412755"/>
    <lineage>
        <taxon>unclassified sequences</taxon>
        <taxon>metagenomes</taxon>
        <taxon>ecological metagenomes</taxon>
    </lineage>
</organism>
<sequence>MGKRSPLADSEQSAAQVARHEGEYFLGRYSKLQELDERGEVTVPAGIAQGPWVGEGLVGLGPTEVSGEVEYAPVPISPFLGGRSDEGRPEKGTEQRWASVSPRHRQVGGGCFAHGVLSQSASGEGQCA</sequence>
<evidence type="ECO:0000256" key="1">
    <source>
        <dbReference type="SAM" id="MobiDB-lite"/>
    </source>
</evidence>
<dbReference type="EMBL" id="BARS01047939">
    <property type="protein sequence ID" value="GAG31127.1"/>
    <property type="molecule type" value="Genomic_DNA"/>
</dbReference>